<dbReference type="AlphaFoldDB" id="A0A1G8P7P1"/>
<proteinExistence type="predicted"/>
<organism evidence="1 2">
    <name type="scientific">Phytopseudomonas flavescens</name>
    <dbReference type="NCBI Taxonomy" id="29435"/>
    <lineage>
        <taxon>Bacteria</taxon>
        <taxon>Pseudomonadati</taxon>
        <taxon>Pseudomonadota</taxon>
        <taxon>Gammaproteobacteria</taxon>
        <taxon>Pseudomonadales</taxon>
        <taxon>Pseudomonadaceae</taxon>
        <taxon>Phytopseudomonas</taxon>
    </lineage>
</organism>
<protein>
    <submittedName>
        <fullName evidence="1">Uncharacterized protein</fullName>
    </submittedName>
</protein>
<dbReference type="STRING" id="29435.SAMN05216588_12762"/>
<evidence type="ECO:0000313" key="1">
    <source>
        <dbReference type="EMBL" id="SDI88509.1"/>
    </source>
</evidence>
<name>A0A1G8P7P1_9GAMM</name>
<gene>
    <name evidence="1" type="ORF">SAMN05216588_12762</name>
</gene>
<accession>A0A1G8P7P1</accession>
<evidence type="ECO:0000313" key="2">
    <source>
        <dbReference type="Proteomes" id="UP000198606"/>
    </source>
</evidence>
<dbReference type="EMBL" id="FNDG01000027">
    <property type="protein sequence ID" value="SDI88509.1"/>
    <property type="molecule type" value="Genomic_DNA"/>
</dbReference>
<dbReference type="Proteomes" id="UP000198606">
    <property type="component" value="Unassembled WGS sequence"/>
</dbReference>
<sequence length="36" mass="4036">MHFLEEGIVITGISLKATCTYLFPTVRRLQLAIQTA</sequence>
<reference evidence="1 2" key="1">
    <citation type="submission" date="2016-10" db="EMBL/GenBank/DDBJ databases">
        <authorList>
            <person name="de Groot N.N."/>
        </authorList>
    </citation>
    <scope>NUCLEOTIDE SEQUENCE [LARGE SCALE GENOMIC DNA]</scope>
    <source>
        <strain evidence="1 2">LMG 18387</strain>
    </source>
</reference>